<evidence type="ECO:0000313" key="3">
    <source>
        <dbReference type="Proteomes" id="UP000294558"/>
    </source>
</evidence>
<feature type="transmembrane region" description="Helical" evidence="1">
    <location>
        <begin position="198"/>
        <end position="228"/>
    </location>
</feature>
<comment type="caution">
    <text evidence="2">The sequence shown here is derived from an EMBL/GenBank/DDBJ whole genome shotgun (WGS) entry which is preliminary data.</text>
</comment>
<dbReference type="EMBL" id="SOAU01000001">
    <property type="protein sequence ID" value="TDT18500.1"/>
    <property type="molecule type" value="Genomic_DNA"/>
</dbReference>
<keyword evidence="1" id="KW-1133">Transmembrane helix</keyword>
<keyword evidence="3" id="KW-1185">Reference proteome</keyword>
<proteinExistence type="predicted"/>
<reference evidence="2 3" key="1">
    <citation type="submission" date="2019-03" db="EMBL/GenBank/DDBJ databases">
        <title>Sequencing the genomes of 1000 actinobacteria strains.</title>
        <authorList>
            <person name="Klenk H.-P."/>
        </authorList>
    </citation>
    <scope>NUCLEOTIDE SEQUENCE [LARGE SCALE GENOMIC DNA]</scope>
    <source>
        <strain evidence="2 3">DSM 18936</strain>
    </source>
</reference>
<feature type="transmembrane region" description="Helical" evidence="1">
    <location>
        <begin position="174"/>
        <end position="192"/>
    </location>
</feature>
<gene>
    <name evidence="2" type="ORF">BDK89_4121</name>
</gene>
<name>A0A4R7I577_9ACTN</name>
<keyword evidence="1" id="KW-0472">Membrane</keyword>
<accession>A0A4R7I577</accession>
<keyword evidence="1" id="KW-0812">Transmembrane</keyword>
<sequence length="440" mass="45881">MILEPTVSGNWHSKLALLGLLVPVAGGRWGSHLGIGGLFLSDALVATGLLFYGSETLRGKSSPSKVAIEPGAWRNLRFASALVGVAALIGGLRVGALDRDSVRDVAPFVYLALTPVFCRCISNAGLARATGWIGYASMVHLAWYLPTRVGVLNEVAIPAISDVPIFSIRNDFDAVVTAFAGVWILMWSRVGLVGRTLVAAVCAALVVSGPSRAGLVGGAVLLVGTCVLKRPLRHRMHGHLVATAAFCAGAVTATYLALRGSLPGWAVSAGRLAGTGNDLSASSTTSARVEAWRQIWIYTNERDLRIALGDGFGSDVVRDSGAQALLSGSETVRQAHNVLFTWLGLVGLIGVSLVAVGVAIMCLVSFRGGRGSSRQAVTAALPVSLLATSLIGVVLESPFGYQVFVLSVVLSCCDEAWPPLRSRWAPAEFGLATADRGGQG</sequence>
<organism evidence="2 3">
    <name type="scientific">Ilumatobacter fluminis</name>
    <dbReference type="NCBI Taxonomy" id="467091"/>
    <lineage>
        <taxon>Bacteria</taxon>
        <taxon>Bacillati</taxon>
        <taxon>Actinomycetota</taxon>
        <taxon>Acidimicrobiia</taxon>
        <taxon>Acidimicrobiales</taxon>
        <taxon>Ilumatobacteraceae</taxon>
        <taxon>Ilumatobacter</taxon>
    </lineage>
</organism>
<feature type="transmembrane region" description="Helical" evidence="1">
    <location>
        <begin position="36"/>
        <end position="54"/>
    </location>
</feature>
<dbReference type="AlphaFoldDB" id="A0A4R7I577"/>
<feature type="transmembrane region" description="Helical" evidence="1">
    <location>
        <begin position="75"/>
        <end position="96"/>
    </location>
</feature>
<feature type="transmembrane region" description="Helical" evidence="1">
    <location>
        <begin position="376"/>
        <end position="395"/>
    </location>
</feature>
<evidence type="ECO:0008006" key="4">
    <source>
        <dbReference type="Google" id="ProtNLM"/>
    </source>
</evidence>
<protein>
    <recommendedName>
        <fullName evidence="4">O-antigen ligase-like membrane protein</fullName>
    </recommendedName>
</protein>
<feature type="transmembrane region" description="Helical" evidence="1">
    <location>
        <begin position="339"/>
        <end position="364"/>
    </location>
</feature>
<evidence type="ECO:0000313" key="2">
    <source>
        <dbReference type="EMBL" id="TDT18500.1"/>
    </source>
</evidence>
<feature type="transmembrane region" description="Helical" evidence="1">
    <location>
        <begin position="240"/>
        <end position="258"/>
    </location>
</feature>
<dbReference type="RefSeq" id="WP_166657736.1">
    <property type="nucleotide sequence ID" value="NZ_SOAU01000001.1"/>
</dbReference>
<evidence type="ECO:0000256" key="1">
    <source>
        <dbReference type="SAM" id="Phobius"/>
    </source>
</evidence>
<dbReference type="Proteomes" id="UP000294558">
    <property type="component" value="Unassembled WGS sequence"/>
</dbReference>